<keyword evidence="2" id="KW-1133">Transmembrane helix</keyword>
<keyword evidence="2" id="KW-0472">Membrane</keyword>
<gene>
    <name evidence="3" type="ORF">ATN07_34470</name>
</gene>
<reference evidence="3" key="1">
    <citation type="journal article" date="2017" name="Res. Microbiol.">
        <title>Comparative genomics of extrachromosomal elements in Bacillus thuringiensis subsp. israelensis.</title>
        <authorList>
            <person name="Bolotin A."/>
            <person name="Gillis A."/>
            <person name="Sanchis V."/>
            <person name="Nielsen-LeRoux C."/>
            <person name="Mahillon J."/>
            <person name="Lereclus D."/>
            <person name="Sorokin A."/>
        </authorList>
    </citation>
    <scope>NUCLEOTIDE SEQUENCE</scope>
    <source>
        <strain evidence="3">AM65-52</strain>
        <plasmid evidence="3">pAM65-52-5-100K</plasmid>
    </source>
</reference>
<proteinExistence type="predicted"/>
<feature type="transmembrane region" description="Helical" evidence="2">
    <location>
        <begin position="5"/>
        <end position="21"/>
    </location>
</feature>
<dbReference type="RefSeq" id="WP_000808985.1">
    <property type="nucleotide sequence ID" value="NZ_CP013280.1"/>
</dbReference>
<dbReference type="EMBL" id="CP013280">
    <property type="protein sequence ID" value="AND28811.1"/>
    <property type="molecule type" value="Genomic_DNA"/>
</dbReference>
<dbReference type="AlphaFoldDB" id="A0A161J385"/>
<accession>A0A161J385</accession>
<organism evidence="3">
    <name type="scientific">Bacillus thuringiensis subsp. israelensis</name>
    <dbReference type="NCBI Taxonomy" id="1430"/>
    <lineage>
        <taxon>Bacteria</taxon>
        <taxon>Bacillati</taxon>
        <taxon>Bacillota</taxon>
        <taxon>Bacilli</taxon>
        <taxon>Bacillales</taxon>
        <taxon>Bacillaceae</taxon>
        <taxon>Bacillus</taxon>
        <taxon>Bacillus cereus group</taxon>
    </lineage>
</organism>
<name>A0A161J385_BACTI</name>
<evidence type="ECO:0000256" key="1">
    <source>
        <dbReference type="SAM" id="Coils"/>
    </source>
</evidence>
<evidence type="ECO:0000313" key="3">
    <source>
        <dbReference type="EMBL" id="AND28811.1"/>
    </source>
</evidence>
<geneLocation type="plasmid" evidence="3">
    <name>pAM65-52-5-100K</name>
</geneLocation>
<protein>
    <submittedName>
        <fullName evidence="3">Uncharacterized protein</fullName>
    </submittedName>
</protein>
<keyword evidence="3" id="KW-0614">Plasmid</keyword>
<keyword evidence="1" id="KW-0175">Coiled coil</keyword>
<keyword evidence="2" id="KW-0812">Transmembrane</keyword>
<sequence length="194" mass="22592">MKQGIVGLVILVLVGISLWLWNQNRTLQHKVEQTEKKWTKQVKELKTENRVLEKRVAVLTENTQDKGQEVAKQFVELLIENDNKQKEKPGIEKIKEMITGEARNKLLNTPEEEHKHIEDDGSMHIQTKAKITDMYYIKTADNKADVTVKYDYLVTIDGTEQQEKHTMKLNLLLEGDKWFVENYEFQINTGIEGP</sequence>
<feature type="coiled-coil region" evidence="1">
    <location>
        <begin position="35"/>
        <end position="62"/>
    </location>
</feature>
<evidence type="ECO:0000256" key="2">
    <source>
        <dbReference type="SAM" id="Phobius"/>
    </source>
</evidence>